<dbReference type="EMBL" id="MN081869">
    <property type="protein sequence ID" value="QEA08310.1"/>
    <property type="molecule type" value="Genomic_DNA"/>
</dbReference>
<evidence type="ECO:0000313" key="4">
    <source>
        <dbReference type="EMBL" id="QEA08310.1"/>
    </source>
</evidence>
<dbReference type="Pfam" id="PF13920">
    <property type="entry name" value="zf-C3HC4_3"/>
    <property type="match status" value="1"/>
</dbReference>
<keyword evidence="1" id="KW-0479">Metal-binding</keyword>
<keyword evidence="1" id="KW-0862">Zinc</keyword>
<sequence>MTYTRETMQKMRREELKNIAISYRIYNGYHERPISKMRKSDFIDFIHESVTTPNHSPNTRETILQNANRQDRRRRRENRHNEDVIVHFIPSPLSSRDTLRDFDARRRIDFGSSLMGGPLGLLDVVISVLNSTSLDDEEQYELNNEEFTGTIPTEVEEENEAHETVRCAVCLHNKVCVLFQKCKHVITCGPCSLRVKECPACKRVVESSDKIRIFLP</sequence>
<dbReference type="GO" id="GO:0008270">
    <property type="term" value="F:zinc ion binding"/>
    <property type="evidence" value="ECO:0007669"/>
    <property type="project" value="UniProtKB-KW"/>
</dbReference>
<reference evidence="4" key="1">
    <citation type="journal article" date="2019" name="Viruses">
        <title>Detection and Characterization of Invertebrate Iridoviruses Found in Reptiles and Prey Insects in Europe over the Past Two Decades.</title>
        <authorList>
            <person name="Papp T."/>
            <person name="Marschang R.E."/>
        </authorList>
    </citation>
    <scope>NUCLEOTIDE SEQUENCE</scope>
    <source>
        <strain evidence="4">Liz-CrIV</strain>
    </source>
</reference>
<evidence type="ECO:0000259" key="3">
    <source>
        <dbReference type="PROSITE" id="PS50089"/>
    </source>
</evidence>
<feature type="region of interest" description="Disordered" evidence="2">
    <location>
        <begin position="50"/>
        <end position="78"/>
    </location>
</feature>
<keyword evidence="1" id="KW-0863">Zinc-finger</keyword>
<dbReference type="InterPro" id="IPR013083">
    <property type="entry name" value="Znf_RING/FYVE/PHD"/>
</dbReference>
<feature type="compositionally biased region" description="Polar residues" evidence="2">
    <location>
        <begin position="50"/>
        <end position="64"/>
    </location>
</feature>
<dbReference type="PROSITE" id="PS50089">
    <property type="entry name" value="ZF_RING_2"/>
    <property type="match status" value="1"/>
</dbReference>
<accession>A0A5B8RHQ1</accession>
<feature type="domain" description="RING-type" evidence="3">
    <location>
        <begin position="167"/>
        <end position="202"/>
    </location>
</feature>
<evidence type="ECO:0000256" key="2">
    <source>
        <dbReference type="SAM" id="MobiDB-lite"/>
    </source>
</evidence>
<dbReference type="Gene3D" id="3.30.40.10">
    <property type="entry name" value="Zinc/RING finger domain, C3HC4 (zinc finger)"/>
    <property type="match status" value="1"/>
</dbReference>
<dbReference type="InterPro" id="IPR001841">
    <property type="entry name" value="Znf_RING"/>
</dbReference>
<evidence type="ECO:0000256" key="1">
    <source>
        <dbReference type="PROSITE-ProRule" id="PRU00175"/>
    </source>
</evidence>
<protein>
    <recommendedName>
        <fullName evidence="3">RING-type domain-containing protein</fullName>
    </recommendedName>
</protein>
<name>A0A5B8RHQ1_9VIRU</name>
<organism evidence="4">
    <name type="scientific">Iridovirus Liz-CrIV</name>
    <dbReference type="NCBI Taxonomy" id="2594309"/>
    <lineage>
        <taxon>Viruses</taxon>
        <taxon>Varidnaviria</taxon>
        <taxon>Bamfordvirae</taxon>
        <taxon>Nucleocytoviricota</taxon>
        <taxon>Megaviricetes</taxon>
        <taxon>Pimascovirales</taxon>
        <taxon>Pimascovirales incertae sedis</taxon>
        <taxon>Iridoviridae</taxon>
    </lineage>
</organism>
<proteinExistence type="predicted"/>